<dbReference type="EMBL" id="WNTK01000013">
    <property type="protein sequence ID" value="KAG9473814.1"/>
    <property type="molecule type" value="Genomic_DNA"/>
</dbReference>
<dbReference type="AlphaFoldDB" id="A0A8J6ER40"/>
<accession>A0A8J6ER40</accession>
<comment type="caution">
    <text evidence="1">The sequence shown here is derived from an EMBL/GenBank/DDBJ whole genome shotgun (WGS) entry which is preliminary data.</text>
</comment>
<organism evidence="1 2">
    <name type="scientific">Eleutherodactylus coqui</name>
    <name type="common">Puerto Rican coqui</name>
    <dbReference type="NCBI Taxonomy" id="57060"/>
    <lineage>
        <taxon>Eukaryota</taxon>
        <taxon>Metazoa</taxon>
        <taxon>Chordata</taxon>
        <taxon>Craniata</taxon>
        <taxon>Vertebrata</taxon>
        <taxon>Euteleostomi</taxon>
        <taxon>Amphibia</taxon>
        <taxon>Batrachia</taxon>
        <taxon>Anura</taxon>
        <taxon>Neobatrachia</taxon>
        <taxon>Hyloidea</taxon>
        <taxon>Eleutherodactylidae</taxon>
        <taxon>Eleutherodactylinae</taxon>
        <taxon>Eleutherodactylus</taxon>
        <taxon>Eleutherodactylus</taxon>
    </lineage>
</organism>
<reference evidence="1" key="1">
    <citation type="thesis" date="2020" institute="ProQuest LLC" country="789 East Eisenhower Parkway, Ann Arbor, MI, USA">
        <title>Comparative Genomics and Chromosome Evolution.</title>
        <authorList>
            <person name="Mudd A.B."/>
        </authorList>
    </citation>
    <scope>NUCLEOTIDE SEQUENCE</scope>
    <source>
        <strain evidence="1">HN-11 Male</strain>
        <tissue evidence="1">Kidney and liver</tissue>
    </source>
</reference>
<evidence type="ECO:0000313" key="1">
    <source>
        <dbReference type="EMBL" id="KAG9473814.1"/>
    </source>
</evidence>
<dbReference type="Proteomes" id="UP000770717">
    <property type="component" value="Unassembled WGS sequence"/>
</dbReference>
<name>A0A8J6ER40_ELECQ</name>
<gene>
    <name evidence="1" type="ORF">GDO78_004231</name>
</gene>
<evidence type="ECO:0000313" key="2">
    <source>
        <dbReference type="Proteomes" id="UP000770717"/>
    </source>
</evidence>
<keyword evidence="2" id="KW-1185">Reference proteome</keyword>
<sequence length="83" mass="10053">MTPKRNYSVKYFYLPMQNTKAEKVGLMHVHLTAKEQFQCRVHSRIETKLQFAYSTQKIQTFSETETQPQFMRNMKKFRQMAQQ</sequence>
<protein>
    <submittedName>
        <fullName evidence="1">Uncharacterized protein</fullName>
    </submittedName>
</protein>
<proteinExistence type="predicted"/>